<dbReference type="eggNOG" id="KOG0032">
    <property type="taxonomic scope" value="Eukaryota"/>
</dbReference>
<feature type="compositionally biased region" description="Gly residues" evidence="4">
    <location>
        <begin position="623"/>
        <end position="632"/>
    </location>
</feature>
<accession>L5JXJ3</accession>
<dbReference type="SMART" id="SM00015">
    <property type="entry name" value="IQ"/>
    <property type="match status" value="1"/>
</dbReference>
<name>L5JXJ3_PTEAL</name>
<dbReference type="SMART" id="SM00408">
    <property type="entry name" value="IGc2"/>
    <property type="match status" value="4"/>
</dbReference>
<dbReference type="SUPFAM" id="SSF50044">
    <property type="entry name" value="SH3-domain"/>
    <property type="match status" value="1"/>
</dbReference>
<evidence type="ECO:0000313" key="9">
    <source>
        <dbReference type="Proteomes" id="UP000010552"/>
    </source>
</evidence>
<evidence type="ECO:0000259" key="7">
    <source>
        <dbReference type="PROSITE" id="PS50835"/>
    </source>
</evidence>
<dbReference type="Gene3D" id="2.30.30.40">
    <property type="entry name" value="SH3 Domains"/>
    <property type="match status" value="1"/>
</dbReference>
<dbReference type="GO" id="GO:0005085">
    <property type="term" value="F:guanyl-nucleotide exchange factor activity"/>
    <property type="evidence" value="ECO:0007669"/>
    <property type="project" value="InterPro"/>
</dbReference>
<dbReference type="Pfam" id="PF00612">
    <property type="entry name" value="IQ"/>
    <property type="match status" value="1"/>
</dbReference>
<dbReference type="eggNOG" id="KOG0613">
    <property type="taxonomic scope" value="Eukaryota"/>
</dbReference>
<dbReference type="InterPro" id="IPR035899">
    <property type="entry name" value="DBL_dom_sf"/>
</dbReference>
<dbReference type="InterPro" id="IPR000048">
    <property type="entry name" value="IQ_motif_EF-hand-BS"/>
</dbReference>
<feature type="domain" description="Ig-like" evidence="7">
    <location>
        <begin position="507"/>
        <end position="591"/>
    </location>
</feature>
<dbReference type="InterPro" id="IPR001452">
    <property type="entry name" value="SH3_domain"/>
</dbReference>
<evidence type="ECO:0000256" key="1">
    <source>
        <dbReference type="ARBA" id="ARBA00006692"/>
    </source>
</evidence>
<dbReference type="SUPFAM" id="SSF48726">
    <property type="entry name" value="Immunoglobulin"/>
    <property type="match status" value="4"/>
</dbReference>
<dbReference type="Pfam" id="PF07679">
    <property type="entry name" value="I-set"/>
    <property type="match status" value="4"/>
</dbReference>
<feature type="domain" description="Ig-like" evidence="7">
    <location>
        <begin position="373"/>
        <end position="462"/>
    </location>
</feature>
<dbReference type="CDD" id="cd23767">
    <property type="entry name" value="IQCD"/>
    <property type="match status" value="1"/>
</dbReference>
<dbReference type="PROSITE" id="PS50010">
    <property type="entry name" value="DH_2"/>
    <property type="match status" value="1"/>
</dbReference>
<evidence type="ECO:0000259" key="6">
    <source>
        <dbReference type="PROSITE" id="PS50010"/>
    </source>
</evidence>
<dbReference type="SUPFAM" id="SSF48065">
    <property type="entry name" value="DBL homology domain (DH-domain)"/>
    <property type="match status" value="1"/>
</dbReference>
<dbReference type="InterPro" id="IPR013098">
    <property type="entry name" value="Ig_I-set"/>
</dbReference>
<dbReference type="InParanoid" id="L5JXJ3"/>
<dbReference type="CDD" id="cd12025">
    <property type="entry name" value="SH3_Obscurin_like"/>
    <property type="match status" value="1"/>
</dbReference>
<evidence type="ECO:0000313" key="8">
    <source>
        <dbReference type="EMBL" id="ELK03226.1"/>
    </source>
</evidence>
<dbReference type="AlphaFoldDB" id="L5JXJ3"/>
<dbReference type="Pfam" id="PF00621">
    <property type="entry name" value="RhoGEF"/>
    <property type="match status" value="1"/>
</dbReference>
<dbReference type="FunFam" id="2.60.40.10:FF:001295">
    <property type="entry name" value="Obscurin, cytoskeletal calmodulin and titin-interacting RhoGEF"/>
    <property type="match status" value="1"/>
</dbReference>
<evidence type="ECO:0000256" key="2">
    <source>
        <dbReference type="ARBA" id="ARBA00022443"/>
    </source>
</evidence>
<organism evidence="8 9">
    <name type="scientific">Pteropus alecto</name>
    <name type="common">Black flying fox</name>
    <dbReference type="NCBI Taxonomy" id="9402"/>
    <lineage>
        <taxon>Eukaryota</taxon>
        <taxon>Metazoa</taxon>
        <taxon>Chordata</taxon>
        <taxon>Craniata</taxon>
        <taxon>Vertebrata</taxon>
        <taxon>Euteleostomi</taxon>
        <taxon>Mammalia</taxon>
        <taxon>Eutheria</taxon>
        <taxon>Laurasiatheria</taxon>
        <taxon>Chiroptera</taxon>
        <taxon>Yinpterochiroptera</taxon>
        <taxon>Pteropodoidea</taxon>
        <taxon>Pteropodidae</taxon>
        <taxon>Pteropodinae</taxon>
        <taxon>Pteropus</taxon>
    </lineage>
</organism>
<feature type="domain" description="SH3" evidence="5">
    <location>
        <begin position="879"/>
        <end position="946"/>
    </location>
</feature>
<reference evidence="9" key="1">
    <citation type="journal article" date="2013" name="Science">
        <title>Comparative analysis of bat genomes provides insight into the evolution of flight and immunity.</title>
        <authorList>
            <person name="Zhang G."/>
            <person name="Cowled C."/>
            <person name="Shi Z."/>
            <person name="Huang Z."/>
            <person name="Bishop-Lilly K.A."/>
            <person name="Fang X."/>
            <person name="Wynne J.W."/>
            <person name="Xiong Z."/>
            <person name="Baker M.L."/>
            <person name="Zhao W."/>
            <person name="Tachedjian M."/>
            <person name="Zhu Y."/>
            <person name="Zhou P."/>
            <person name="Jiang X."/>
            <person name="Ng J."/>
            <person name="Yang L."/>
            <person name="Wu L."/>
            <person name="Xiao J."/>
            <person name="Feng Y."/>
            <person name="Chen Y."/>
            <person name="Sun X."/>
            <person name="Zhang Y."/>
            <person name="Marsh G.A."/>
            <person name="Crameri G."/>
            <person name="Broder C.C."/>
            <person name="Frey K.G."/>
            <person name="Wang L.F."/>
            <person name="Wang J."/>
        </authorList>
    </citation>
    <scope>NUCLEOTIDE SEQUENCE [LARGE SCALE GENOMIC DNA]</scope>
</reference>
<feature type="domain" description="Ig-like" evidence="7">
    <location>
        <begin position="649"/>
        <end position="744"/>
    </location>
</feature>
<dbReference type="InterPro" id="IPR003599">
    <property type="entry name" value="Ig_sub"/>
</dbReference>
<dbReference type="PROSITE" id="PS50096">
    <property type="entry name" value="IQ"/>
    <property type="match status" value="1"/>
</dbReference>
<feature type="compositionally biased region" description="Basic and acidic residues" evidence="4">
    <location>
        <begin position="43"/>
        <end position="62"/>
    </location>
</feature>
<dbReference type="FunFam" id="2.60.40.10:FF:000866">
    <property type="entry name" value="Obscurin, cytoskeletal calmodulin and titin-interacting RhoGEF"/>
    <property type="match status" value="1"/>
</dbReference>
<feature type="region of interest" description="Disordered" evidence="4">
    <location>
        <begin position="833"/>
        <end position="876"/>
    </location>
</feature>
<dbReference type="PANTHER" id="PTHR47633">
    <property type="entry name" value="IMMUNOGLOBULIN"/>
    <property type="match status" value="1"/>
</dbReference>
<feature type="compositionally biased region" description="Acidic residues" evidence="4">
    <location>
        <begin position="28"/>
        <end position="40"/>
    </location>
</feature>
<feature type="region of interest" description="Disordered" evidence="4">
    <location>
        <begin position="24"/>
        <end position="116"/>
    </location>
</feature>
<dbReference type="InterPro" id="IPR013783">
    <property type="entry name" value="Ig-like_fold"/>
</dbReference>
<feature type="domain" description="DH" evidence="6">
    <location>
        <begin position="972"/>
        <end position="1063"/>
    </location>
</feature>
<dbReference type="Gene3D" id="1.20.900.10">
    <property type="entry name" value="Dbl homology (DH) domain"/>
    <property type="match status" value="1"/>
</dbReference>
<proteinExistence type="inferred from homology"/>
<dbReference type="InterPro" id="IPR036179">
    <property type="entry name" value="Ig-like_dom_sf"/>
</dbReference>
<dbReference type="PROSITE" id="PS50002">
    <property type="entry name" value="SH3"/>
    <property type="match status" value="1"/>
</dbReference>
<dbReference type="Gene3D" id="2.60.40.10">
    <property type="entry name" value="Immunoglobulins"/>
    <property type="match status" value="4"/>
</dbReference>
<sequence length="1101" mass="119744">MSREPTLDSISELPEEDGRLQCLRQETEEAAPELSEDYSTADELARTGEADLSHTSSDDESRAGTPSLVTYLKKAGRPSSSPLVSKIEAPAVPSGKPQKEQEQPATACPPLGDLADPSLDKAAMKIQAAFKGYKVRKEMRQQEGPVFRRTFADTEAQMGDVLLLECVVSSKADVRACWLKDGVELTDGRHHHIDQLGDGTCSLLVTGLGHADAGCYTCQVSSKFGHVAHSAHVVVSGTESEAESSSSSELDDAFRRAARRLHRLFRTKGPAEVSDEEIFLSADEGSAEPEEPADWQTYREDEHLVCIRFEALAEARQAATRFQEMFGMLGIGVNISLSEQGPRGVEMRIAKVALAPAAPLELVPSLLTAEAAPVFLTELQNQEVQDGYPVSFDCVVMGQPMPSVRWFKDGRVLEEDDHYMISDDQQGGHQLIITAVVPADMGVYRCLAENSMGVSSTKAELRVDLTSTDYDTAADATESSSYFSAQGYLSSREQEGAESTSEEGQLPQVVEELKDLQVAPGTRLAKFQLKVKGYPAPRLYWFKDGQPLAASAHIRMVDKKTLHTLEVLSVTSEDAGQYSAYVSNAMGAAYSSAWLLVRGPNDPEEKPAAGELSPDGLTEGGRPSKGGMGLDTGFGEATQLDVQQQLVPPRFLEKFTSKKVKKGSSITFSVKVEGLPAPAVHWLREEAERVLWIFQDTPGYTVASSAQQHSLVLLDVGQQHQGTYTCIASNAAGQALCSASLHVSGMPKEVGTAGMQAGIKESLISTFLQGTQAISAQISEPVGFAELAGQKKEDPLASEARGHLSLAEVGTEEFLQKLTSQITEMVSAKITQAKLQVPGGDSDEESKTPSASPRHGRSRPSSSVQESSSESEDGDSRGEIFDIYVVTADYLPLGAEQDAISLREGQYVEVLDSAHPLRWLVRTKPTKSSPSRQGWVSPAYLDRRLKLSPEWGSTEAPEFPGEAVSEDEYKARLSSVIQELLSSEQTFVDNLQFLQSHHMQHLDRCPYVPTAVASQKAIIFRNIQDLSHFHSSFLQELQSCDTDDDVAMCFIKNQEAFEKYLEFLVGRVQAESVVVSTAVQEFYKVPLPLAGVGPCLQNHVP</sequence>
<dbReference type="FunFam" id="2.30.30.40:FF:000124">
    <property type="entry name" value="obscurin isoform X2"/>
    <property type="match status" value="1"/>
</dbReference>
<protein>
    <submittedName>
        <fullName evidence="8">Obscurin</fullName>
    </submittedName>
</protein>
<dbReference type="SMART" id="SM00409">
    <property type="entry name" value="IG"/>
    <property type="match status" value="4"/>
</dbReference>
<feature type="compositionally biased region" description="Low complexity" evidence="4">
    <location>
        <begin position="849"/>
        <end position="868"/>
    </location>
</feature>
<dbReference type="FunFam" id="2.60.40.10:FF:001103">
    <property type="entry name" value="Obscurin, cytoskeletal calmodulin and titin-interacting RhoGEF"/>
    <property type="match status" value="1"/>
</dbReference>
<feature type="region of interest" description="Disordered" evidence="4">
    <location>
        <begin position="601"/>
        <end position="634"/>
    </location>
</feature>
<dbReference type="Proteomes" id="UP000010552">
    <property type="component" value="Unassembled WGS sequence"/>
</dbReference>
<evidence type="ECO:0000259" key="5">
    <source>
        <dbReference type="PROSITE" id="PS50002"/>
    </source>
</evidence>
<dbReference type="InterPro" id="IPR035526">
    <property type="entry name" value="Obscurin_SH3"/>
</dbReference>
<keyword evidence="2 3" id="KW-0728">SH3 domain</keyword>
<dbReference type="InterPro" id="IPR003598">
    <property type="entry name" value="Ig_sub2"/>
</dbReference>
<dbReference type="InterPro" id="IPR000219">
    <property type="entry name" value="DH_dom"/>
</dbReference>
<evidence type="ECO:0000256" key="3">
    <source>
        <dbReference type="PROSITE-ProRule" id="PRU00192"/>
    </source>
</evidence>
<comment type="similarity">
    <text evidence="1">Belongs to the protein kinase superfamily. CAMK Ser/Thr protein kinase family.</text>
</comment>
<dbReference type="PROSITE" id="PS50835">
    <property type="entry name" value="IG_LIKE"/>
    <property type="match status" value="4"/>
</dbReference>
<dbReference type="InterPro" id="IPR007110">
    <property type="entry name" value="Ig-like_dom"/>
</dbReference>
<dbReference type="PANTHER" id="PTHR47633:SF16">
    <property type="entry name" value="CAVP-TARGET PROTEIN-LIKE"/>
    <property type="match status" value="1"/>
</dbReference>
<gene>
    <name evidence="8" type="ORF">PAL_GLEAN10017027</name>
</gene>
<evidence type="ECO:0000256" key="4">
    <source>
        <dbReference type="SAM" id="MobiDB-lite"/>
    </source>
</evidence>
<dbReference type="EMBL" id="KB031114">
    <property type="protein sequence ID" value="ELK03226.1"/>
    <property type="molecule type" value="Genomic_DNA"/>
</dbReference>
<dbReference type="eggNOG" id="KOG4222">
    <property type="taxonomic scope" value="Eukaryota"/>
</dbReference>
<keyword evidence="9" id="KW-1185">Reference proteome</keyword>
<feature type="domain" description="Ig-like" evidence="7">
    <location>
        <begin position="145"/>
        <end position="236"/>
    </location>
</feature>
<dbReference type="InterPro" id="IPR036028">
    <property type="entry name" value="SH3-like_dom_sf"/>
</dbReference>
<dbReference type="STRING" id="9402.L5JXJ3"/>
<dbReference type="FunFam" id="2.60.40.10:FF:000747">
    <property type="entry name" value="obscurin isoform X6"/>
    <property type="match status" value="1"/>
</dbReference>